<feature type="transmembrane region" description="Helical" evidence="4">
    <location>
        <begin position="1304"/>
        <end position="1326"/>
    </location>
</feature>
<evidence type="ECO:0000256" key="1">
    <source>
        <dbReference type="ARBA" id="ARBA00022729"/>
    </source>
</evidence>
<accession>A0A8S1SGK0</accession>
<keyword evidence="2" id="KW-0677">Repeat</keyword>
<gene>
    <name evidence="6" type="ORF">PPENT_87.1.T0060115</name>
</gene>
<evidence type="ECO:0000256" key="3">
    <source>
        <dbReference type="ARBA" id="ARBA00023157"/>
    </source>
</evidence>
<keyword evidence="1" id="KW-0732">Signal</keyword>
<dbReference type="InterPro" id="IPR011936">
    <property type="entry name" value="Myxo_disulph_rpt"/>
</dbReference>
<feature type="domain" description="EGF-like" evidence="5">
    <location>
        <begin position="672"/>
        <end position="701"/>
    </location>
</feature>
<comment type="caution">
    <text evidence="6">The sequence shown here is derived from an EMBL/GenBank/DDBJ whole genome shotgun (WGS) entry which is preliminary data.</text>
</comment>
<keyword evidence="7" id="KW-1185">Reference proteome</keyword>
<name>A0A8S1SGK0_9CILI</name>
<dbReference type="NCBIfam" id="TIGR02232">
    <property type="entry name" value="myxo_disulf_rpt"/>
    <property type="match status" value="5"/>
</dbReference>
<dbReference type="EMBL" id="CAJJDO010000006">
    <property type="protein sequence ID" value="CAD8137484.1"/>
    <property type="molecule type" value="Genomic_DNA"/>
</dbReference>
<dbReference type="OrthoDB" id="409374at2759"/>
<keyword evidence="4" id="KW-1133">Transmembrane helix</keyword>
<reference evidence="6" key="1">
    <citation type="submission" date="2021-01" db="EMBL/GenBank/DDBJ databases">
        <authorList>
            <consortium name="Genoscope - CEA"/>
            <person name="William W."/>
        </authorList>
    </citation>
    <scope>NUCLEOTIDE SEQUENCE</scope>
</reference>
<dbReference type="Pfam" id="PF13948">
    <property type="entry name" value="DUF4215"/>
    <property type="match status" value="5"/>
</dbReference>
<keyword evidence="4" id="KW-0812">Transmembrane</keyword>
<feature type="domain" description="EGF-like" evidence="5">
    <location>
        <begin position="607"/>
        <end position="639"/>
    </location>
</feature>
<feature type="domain" description="EGF-like" evidence="5">
    <location>
        <begin position="388"/>
        <end position="418"/>
    </location>
</feature>
<evidence type="ECO:0000313" key="6">
    <source>
        <dbReference type="EMBL" id="CAD8137484.1"/>
    </source>
</evidence>
<dbReference type="Proteomes" id="UP000689195">
    <property type="component" value="Unassembled WGS sequence"/>
</dbReference>
<protein>
    <recommendedName>
        <fullName evidence="5">EGF-like domain-containing protein</fullName>
    </recommendedName>
</protein>
<dbReference type="PANTHER" id="PTHR39767:SF2">
    <property type="entry name" value="CHROMOSOME UNDETERMINED SCAFFOLD_1, WHOLE GENOME SHOTGUN SEQUENCE"/>
    <property type="match status" value="1"/>
</dbReference>
<feature type="transmembrane region" description="Helical" evidence="4">
    <location>
        <begin position="1181"/>
        <end position="1198"/>
    </location>
</feature>
<evidence type="ECO:0000259" key="5">
    <source>
        <dbReference type="SMART" id="SM00181"/>
    </source>
</evidence>
<evidence type="ECO:0000256" key="4">
    <source>
        <dbReference type="SAM" id="Phobius"/>
    </source>
</evidence>
<feature type="transmembrane region" description="Helical" evidence="4">
    <location>
        <begin position="1240"/>
        <end position="1261"/>
    </location>
</feature>
<proteinExistence type="predicted"/>
<feature type="transmembrane region" description="Helical" evidence="4">
    <location>
        <begin position="1079"/>
        <end position="1102"/>
    </location>
</feature>
<dbReference type="SMART" id="SM00181">
    <property type="entry name" value="EGF"/>
    <property type="match status" value="4"/>
</dbReference>
<organism evidence="6 7">
    <name type="scientific">Paramecium pentaurelia</name>
    <dbReference type="NCBI Taxonomy" id="43138"/>
    <lineage>
        <taxon>Eukaryota</taxon>
        <taxon>Sar</taxon>
        <taxon>Alveolata</taxon>
        <taxon>Ciliophora</taxon>
        <taxon>Intramacronucleata</taxon>
        <taxon>Oligohymenophorea</taxon>
        <taxon>Peniculida</taxon>
        <taxon>Parameciidae</taxon>
        <taxon>Paramecium</taxon>
    </lineage>
</organism>
<evidence type="ECO:0000256" key="2">
    <source>
        <dbReference type="ARBA" id="ARBA00022737"/>
    </source>
</evidence>
<keyword evidence="3" id="KW-1015">Disulfide bond</keyword>
<sequence length="1360" mass="158757">MLEILNYMIFHLLNHKVIGLNTKGLKLKIMLLFLLIENGKTTQVVYSNFFDNPLIQINDWLKISKDSNYDFLFQSCGSANILYIDNKNTQYNVLIHRSFSLNPHDEVTIEFKLWKIDNWINNQFLIYVDNEIILDQLYSCSQSAMNICGDSQNDEVTMISKSILHDRPSIQIVIFAQNGKWGISEFILNMQEFNSFKSCDFNKCFDQRIILESFTSILISSINISEGWNHLGSTSSKIDFCHDLYYHQSQGNSFQKQISLDFHVAISFKLKIMIFNSGTTTIILKIDDIIVQQWSYVQKWINYDHTDITFQGFWYHYTQTNVNIVNYAHTQPQIKITIQTSMNAVYTPWAPWFGIREFQLFTILQNLNYICKDQNINAFDGCFSFIYDCVQGCMNCINGICVNCLMGWLYIEIDNSCIPICGDLILTQQEECDDGNEYPYDGCHNCKFSCPLNCNICQFGQCLQENNSHQIQYSNFLFDFKPNIILYHNQCKQSYYDLEKDGDFKNFECYLQGQNLVAELYQKIFIESIIMQYPILEQYIINKLNQVNFNKIYQCKQNGLETCQECENGFILSINQRECVPQCGDGIVQDYEICDDQNNSQQDGCYKCQQSCQLECLYCINGECSICLDGWQLINKTCQQICGDGLLAIQSNEQCDDGNQNDNDGCFQCIFECVPYCLYCIDQYNCLNCQKYFELVQNSCRPICGDSYIEEGLEECEDGNQIANDGCHNCQFQCEINCITCINGKCKEYQKLEEPLKNDTEPIIQQIDQICNEGCLLCLEEKCQLCEQFSTLENGQCIKCGNGYKSKDELCDDGNTLNNDGCSDNCNIEQGWDCNNKNNQFSQCYKVAQLSINFLNQSSNTQYVTLTYTKKVKLNESNQIFLESLSIFIKSLNSNYFNLTIEPVTEIIFESVRDINYIIEITFLEKIEYQPKLIIQMNTVLLDENEIIVPTSFTDIELRIPQVMDSFQLQNTQRFQAVGQKLMMGLTGFGVLLLIFGQLAQFLEILDILQYQSYLKFINIEYPLNLQIYFQASDFVQLNNILINFRIVETLNLIIYQENLESKGVFYQYQLNADLLSNIYGQIVQIIIMFLGYMILVLYIFYSKTDFFQARFFYNIRRTQSQIVNYIAIKIYYLHRKIHKLPQIKLSQELIFIFHGNSFDLIFKMLLYLNSNLLINMRSEISIGICLVFFIIMIKILIKPFSRGNKIIVIQKIKEQQLESINLLKKFLFLIILIRAQVEPLLQCFLLSFCQLLYIEIIWFFSLTQSKFELMMIVLNEFPIVMFTFINVTFCSDFSQYFTQNTKLLIGFFQIALLLIGVFGPIIKLINQIYQMVKKYLIERKEKMQKIQIQNLYCFQTAQN</sequence>
<dbReference type="InterPro" id="IPR000742">
    <property type="entry name" value="EGF"/>
</dbReference>
<feature type="transmembrane region" description="Helical" evidence="4">
    <location>
        <begin position="1273"/>
        <end position="1298"/>
    </location>
</feature>
<keyword evidence="4" id="KW-0472">Membrane</keyword>
<dbReference type="PANTHER" id="PTHR39767">
    <property type="entry name" value="CALCIUM/CALMODULIN-BINDING MEMBRANE PROTEIN PCM4-RELATED"/>
    <property type="match status" value="1"/>
</dbReference>
<feature type="domain" description="EGF-like" evidence="5">
    <location>
        <begin position="777"/>
        <end position="812"/>
    </location>
</feature>
<evidence type="ECO:0000313" key="7">
    <source>
        <dbReference type="Proteomes" id="UP000689195"/>
    </source>
</evidence>